<dbReference type="PANTHER" id="PTHR30008:SF0">
    <property type="entry name" value="EXODEOXYRIBONUCLEASE 7 LARGE SUBUNIT"/>
    <property type="match status" value="1"/>
</dbReference>
<dbReference type="RefSeq" id="WP_100511923.1">
    <property type="nucleotide sequence ID" value="NZ_PEBK01000001.1"/>
</dbReference>
<comment type="subunit">
    <text evidence="5">Heterooligomer composed of large and small subunits.</text>
</comment>
<evidence type="ECO:0000256" key="3">
    <source>
        <dbReference type="ARBA" id="ARBA00022801"/>
    </source>
</evidence>
<comment type="catalytic activity">
    <reaction evidence="5 6">
        <text>Exonucleolytic cleavage in either 5'- to 3'- or 3'- to 5'-direction to yield nucleoside 5'-phosphates.</text>
        <dbReference type="EC" id="3.1.11.6"/>
    </reaction>
</comment>
<evidence type="ECO:0000256" key="7">
    <source>
        <dbReference type="SAM" id="MobiDB-lite"/>
    </source>
</evidence>
<dbReference type="NCBIfam" id="TIGR00237">
    <property type="entry name" value="xseA"/>
    <property type="match status" value="1"/>
</dbReference>
<feature type="domain" description="OB-fold nucleic acid binding" evidence="9">
    <location>
        <begin position="35"/>
        <end position="126"/>
    </location>
</feature>
<dbReference type="GO" id="GO:0009318">
    <property type="term" value="C:exodeoxyribonuclease VII complex"/>
    <property type="evidence" value="ECO:0007669"/>
    <property type="project" value="UniProtKB-UniRule"/>
</dbReference>
<dbReference type="InterPro" id="IPR020579">
    <property type="entry name" value="Exonuc_VII_lsu_C"/>
</dbReference>
<dbReference type="InterPro" id="IPR003753">
    <property type="entry name" value="Exonuc_VII_L"/>
</dbReference>
<comment type="function">
    <text evidence="5">Bidirectionally degrades single-stranded DNA into large acid-insoluble oligonucleotides, which are then degraded further into small acid-soluble oligonucleotides.</text>
</comment>
<dbReference type="GO" id="GO:0003676">
    <property type="term" value="F:nucleic acid binding"/>
    <property type="evidence" value="ECO:0007669"/>
    <property type="project" value="InterPro"/>
</dbReference>
<dbReference type="CDD" id="cd04489">
    <property type="entry name" value="ExoVII_LU_OBF"/>
    <property type="match status" value="1"/>
</dbReference>
<dbReference type="EMBL" id="PEBK01000001">
    <property type="protein sequence ID" value="PJM76084.1"/>
    <property type="molecule type" value="Genomic_DNA"/>
</dbReference>
<dbReference type="AlphaFoldDB" id="A0A2M9HGY2"/>
<evidence type="ECO:0000256" key="1">
    <source>
        <dbReference type="ARBA" id="ARBA00022490"/>
    </source>
</evidence>
<dbReference type="GO" id="GO:0006308">
    <property type="term" value="P:DNA catabolic process"/>
    <property type="evidence" value="ECO:0007669"/>
    <property type="project" value="UniProtKB-UniRule"/>
</dbReference>
<evidence type="ECO:0000259" key="8">
    <source>
        <dbReference type="Pfam" id="PF02601"/>
    </source>
</evidence>
<dbReference type="HAMAP" id="MF_00378">
    <property type="entry name" value="Exonuc_7_L"/>
    <property type="match status" value="1"/>
</dbReference>
<dbReference type="GO" id="GO:0005737">
    <property type="term" value="C:cytoplasm"/>
    <property type="evidence" value="ECO:0007669"/>
    <property type="project" value="UniProtKB-SubCell"/>
</dbReference>
<accession>A0A2M9HGY2</accession>
<dbReference type="Pfam" id="PF13742">
    <property type="entry name" value="tRNA_anti_2"/>
    <property type="match status" value="1"/>
</dbReference>
<evidence type="ECO:0000256" key="2">
    <source>
        <dbReference type="ARBA" id="ARBA00022722"/>
    </source>
</evidence>
<dbReference type="EC" id="3.1.11.6" evidence="5"/>
<dbReference type="Pfam" id="PF02601">
    <property type="entry name" value="Exonuc_VII_L"/>
    <property type="match status" value="1"/>
</dbReference>
<name>A0A2M9HGY2_9BIFI</name>
<comment type="similarity">
    <text evidence="5 6">Belongs to the XseA family.</text>
</comment>
<keyword evidence="2 5" id="KW-0540">Nuclease</keyword>
<reference evidence="10 11" key="1">
    <citation type="submission" date="2017-10" db="EMBL/GenBank/DDBJ databases">
        <title>Draft genome sequences of strains TRE 1, TRE 9, TRE H and TRI 7, isolated from tamarins, belonging to four potential novel Bifidobacterium species.</title>
        <authorList>
            <person name="Mattarelli P."/>
            <person name="Modesto M."/>
            <person name="Puglisi E."/>
            <person name="Morelli L."/>
            <person name="Spezio C."/>
            <person name="Bonetti A."/>
            <person name="Sandri C."/>
        </authorList>
    </citation>
    <scope>NUCLEOTIDE SEQUENCE [LARGE SCALE GENOMIC DNA]</scope>
    <source>
        <strain evidence="11">TRI7</strain>
    </source>
</reference>
<dbReference type="PANTHER" id="PTHR30008">
    <property type="entry name" value="EXODEOXYRIBONUCLEASE 7 LARGE SUBUNIT"/>
    <property type="match status" value="1"/>
</dbReference>
<gene>
    <name evidence="5" type="primary">xseA</name>
    <name evidence="10" type="ORF">CSQ87_00645</name>
</gene>
<comment type="subcellular location">
    <subcellularLocation>
        <location evidence="5 6">Cytoplasm</location>
    </subcellularLocation>
</comment>
<evidence type="ECO:0000256" key="5">
    <source>
        <dbReference type="HAMAP-Rule" id="MF_00378"/>
    </source>
</evidence>
<comment type="caution">
    <text evidence="10">The sequence shown here is derived from an EMBL/GenBank/DDBJ whole genome shotgun (WGS) entry which is preliminary data.</text>
</comment>
<protein>
    <recommendedName>
        <fullName evidence="5">Exodeoxyribonuclease 7 large subunit</fullName>
        <ecNumber evidence="5">3.1.11.6</ecNumber>
    </recommendedName>
    <alternativeName>
        <fullName evidence="5">Exodeoxyribonuclease VII large subunit</fullName>
        <shortName evidence="5">Exonuclease VII large subunit</shortName>
    </alternativeName>
</protein>
<keyword evidence="4 5" id="KW-0269">Exonuclease</keyword>
<evidence type="ECO:0000313" key="10">
    <source>
        <dbReference type="EMBL" id="PJM76084.1"/>
    </source>
</evidence>
<evidence type="ECO:0000313" key="11">
    <source>
        <dbReference type="Proteomes" id="UP000231451"/>
    </source>
</evidence>
<evidence type="ECO:0000259" key="9">
    <source>
        <dbReference type="Pfam" id="PF13742"/>
    </source>
</evidence>
<keyword evidence="3 5" id="KW-0378">Hydrolase</keyword>
<feature type="compositionally biased region" description="Polar residues" evidence="7">
    <location>
        <begin position="1"/>
        <end position="11"/>
    </location>
</feature>
<feature type="domain" description="Exonuclease VII large subunit C-terminal" evidence="8">
    <location>
        <begin position="149"/>
        <end position="368"/>
    </location>
</feature>
<sequence>MTDTPFPNAPQTGPDPAQPLPRLARDTSPDNPWPVSLLSRKYHDAVAKWPGTWIEGQISEINTRRSGSAYLTVRDNVEDISLSVTGFGRFAQMAREFRQGDRVILHGKPDVWMKQTRLSFMGDDIRRVGKGDLMAQIEELRRRLKGEGLFDAENKVPLPEFPHRIGLICAPHARAEGDVITNARLRWPTIEFTVVHAHVQGPSCPPDVVAAIRKLDADPSVDVIIVARGGGSFEDLLGFSDESVVRATAACVTPIVSAIGHEDDWTLIELAADLRASTPTDAAKRVVPDVNEQLAIVDEARRRIRDRIRFRVDNERRLIEGYANRPSLNRPLTMLDKPQRFVDDARRRLDIGMRRITDDASLTVEKLHASLTALSPQSTLDRGYAVVQDAHGHVVADSADVHAGDGVTVTLRRGRIRATVDEADVAEAGAASKPAE</sequence>
<dbReference type="OrthoDB" id="9802795at2"/>
<proteinExistence type="inferred from homology"/>
<keyword evidence="11" id="KW-1185">Reference proteome</keyword>
<keyword evidence="1 5" id="KW-0963">Cytoplasm</keyword>
<dbReference type="GO" id="GO:0008855">
    <property type="term" value="F:exodeoxyribonuclease VII activity"/>
    <property type="evidence" value="ECO:0007669"/>
    <property type="project" value="UniProtKB-UniRule"/>
</dbReference>
<evidence type="ECO:0000256" key="6">
    <source>
        <dbReference type="RuleBase" id="RU004355"/>
    </source>
</evidence>
<evidence type="ECO:0000256" key="4">
    <source>
        <dbReference type="ARBA" id="ARBA00022839"/>
    </source>
</evidence>
<organism evidence="10 11">
    <name type="scientific">Bifidobacterium simiarum</name>
    <dbReference type="NCBI Taxonomy" id="2045441"/>
    <lineage>
        <taxon>Bacteria</taxon>
        <taxon>Bacillati</taxon>
        <taxon>Actinomycetota</taxon>
        <taxon>Actinomycetes</taxon>
        <taxon>Bifidobacteriales</taxon>
        <taxon>Bifidobacteriaceae</taxon>
        <taxon>Bifidobacterium</taxon>
    </lineage>
</organism>
<dbReference type="InterPro" id="IPR025824">
    <property type="entry name" value="OB-fold_nuc-bd_dom"/>
</dbReference>
<feature type="region of interest" description="Disordered" evidence="7">
    <location>
        <begin position="1"/>
        <end position="30"/>
    </location>
</feature>
<dbReference type="Proteomes" id="UP000231451">
    <property type="component" value="Unassembled WGS sequence"/>
</dbReference>